<comment type="caution">
    <text evidence="2">The sequence shown here is derived from an EMBL/GenBank/DDBJ whole genome shotgun (WGS) entry which is preliminary data.</text>
</comment>
<feature type="region of interest" description="Disordered" evidence="1">
    <location>
        <begin position="61"/>
        <end position="115"/>
    </location>
</feature>
<reference evidence="2" key="2">
    <citation type="submission" date="2018-07" db="EMBL/GenBank/DDBJ databases">
        <authorList>
            <person name="Mckenzie S.K."/>
            <person name="Kronauer D.J.C."/>
        </authorList>
    </citation>
    <scope>NUCLEOTIDE SEQUENCE</scope>
    <source>
        <strain evidence="2">Clonal line C1</strain>
    </source>
</reference>
<sequence>MRPQGYNRSVGSETSRVAWLLMEDVAFLHELCETSGICEGDGTDKANSGYFAPHRDTLKRGPLCSGRDKPLATAAPIEGVKGGGGGWTSVRVSGEQGRSSSVLPAPGAPSHISPGIYEPRYDREIARMAE</sequence>
<dbReference type="EMBL" id="QOIP01000010">
    <property type="protein sequence ID" value="RLU18050.1"/>
    <property type="molecule type" value="Genomic_DNA"/>
</dbReference>
<protein>
    <submittedName>
        <fullName evidence="2">Uncharacterized protein</fullName>
    </submittedName>
</protein>
<name>A0A3L8DC06_OOCBI</name>
<reference evidence="2" key="1">
    <citation type="journal article" date="2018" name="Genome Res.">
        <title>The genomic architecture and molecular evolution of ant odorant receptors.</title>
        <authorList>
            <person name="McKenzie S.K."/>
            <person name="Kronauer D.J.C."/>
        </authorList>
    </citation>
    <scope>NUCLEOTIDE SEQUENCE [LARGE SCALE GENOMIC DNA]</scope>
    <source>
        <strain evidence="2">Clonal line C1</strain>
    </source>
</reference>
<evidence type="ECO:0000313" key="2">
    <source>
        <dbReference type="EMBL" id="RLU18050.1"/>
    </source>
</evidence>
<gene>
    <name evidence="2" type="ORF">DMN91_010292</name>
</gene>
<evidence type="ECO:0000256" key="1">
    <source>
        <dbReference type="SAM" id="MobiDB-lite"/>
    </source>
</evidence>
<dbReference type="Proteomes" id="UP000279307">
    <property type="component" value="Chromosome 10"/>
</dbReference>
<accession>A0A3L8DC06</accession>
<proteinExistence type="predicted"/>
<dbReference type="AlphaFoldDB" id="A0A3L8DC06"/>
<organism evidence="2">
    <name type="scientific">Ooceraea biroi</name>
    <name type="common">Clonal raider ant</name>
    <name type="synonym">Cerapachys biroi</name>
    <dbReference type="NCBI Taxonomy" id="2015173"/>
    <lineage>
        <taxon>Eukaryota</taxon>
        <taxon>Metazoa</taxon>
        <taxon>Ecdysozoa</taxon>
        <taxon>Arthropoda</taxon>
        <taxon>Hexapoda</taxon>
        <taxon>Insecta</taxon>
        <taxon>Pterygota</taxon>
        <taxon>Neoptera</taxon>
        <taxon>Endopterygota</taxon>
        <taxon>Hymenoptera</taxon>
        <taxon>Apocrita</taxon>
        <taxon>Aculeata</taxon>
        <taxon>Formicoidea</taxon>
        <taxon>Formicidae</taxon>
        <taxon>Dorylinae</taxon>
        <taxon>Ooceraea</taxon>
    </lineage>
</organism>